<comment type="caution">
    <text evidence="3">The sequence shown here is derived from an EMBL/GenBank/DDBJ whole genome shotgun (WGS) entry which is preliminary data.</text>
</comment>
<evidence type="ECO:0000256" key="1">
    <source>
        <dbReference type="SAM" id="SignalP"/>
    </source>
</evidence>
<keyword evidence="4" id="KW-1185">Reference proteome</keyword>
<feature type="signal peptide" evidence="1">
    <location>
        <begin position="1"/>
        <end position="21"/>
    </location>
</feature>
<evidence type="ECO:0000313" key="4">
    <source>
        <dbReference type="Proteomes" id="UP000324159"/>
    </source>
</evidence>
<reference evidence="3 4" key="1">
    <citation type="submission" date="2019-07" db="EMBL/GenBank/DDBJ databases">
        <title>Genomic Encyclopedia of Type Strains, Phase IV (KMG-IV): sequencing the most valuable type-strain genomes for metagenomic binning, comparative biology and taxonomic classification.</title>
        <authorList>
            <person name="Goeker M."/>
        </authorList>
    </citation>
    <scope>NUCLEOTIDE SEQUENCE [LARGE SCALE GENOMIC DNA]</scope>
    <source>
        <strain evidence="3 4">SS015</strain>
    </source>
</reference>
<evidence type="ECO:0000313" key="3">
    <source>
        <dbReference type="EMBL" id="TYO98235.1"/>
    </source>
</evidence>
<dbReference type="Pfam" id="PF11141">
    <property type="entry name" value="DUF2914"/>
    <property type="match status" value="1"/>
</dbReference>
<sequence>MKRIVVVLLAGMLLVPSLCRALEVAESALARKVEQRQPVDVMTEVPADIGRLYCFTRLVGAETETRVVHVWSWEGREMARVELPVRSNNWRTWSSKRILPEWSGEWTISILDAQGNLLEKLSFQVR</sequence>
<proteinExistence type="predicted"/>
<dbReference type="EMBL" id="VNIB01000007">
    <property type="protein sequence ID" value="TYO98235.1"/>
    <property type="molecule type" value="Genomic_DNA"/>
</dbReference>
<organism evidence="3 4">
    <name type="scientific">Geothermobacter ehrlichii</name>
    <dbReference type="NCBI Taxonomy" id="213224"/>
    <lineage>
        <taxon>Bacteria</taxon>
        <taxon>Pseudomonadati</taxon>
        <taxon>Thermodesulfobacteriota</taxon>
        <taxon>Desulfuromonadia</taxon>
        <taxon>Desulfuromonadales</taxon>
        <taxon>Geothermobacteraceae</taxon>
        <taxon>Geothermobacter</taxon>
    </lineage>
</organism>
<dbReference type="Proteomes" id="UP000324159">
    <property type="component" value="Unassembled WGS sequence"/>
</dbReference>
<feature type="chain" id="PRO_5022990682" evidence="1">
    <location>
        <begin position="22"/>
        <end position="126"/>
    </location>
</feature>
<protein>
    <submittedName>
        <fullName evidence="3">DUF2914 family protein</fullName>
    </submittedName>
</protein>
<dbReference type="AlphaFoldDB" id="A0A5D3WIY9"/>
<dbReference type="RefSeq" id="WP_148896009.1">
    <property type="nucleotide sequence ID" value="NZ_VNIB01000007.1"/>
</dbReference>
<dbReference type="OrthoDB" id="13952at2"/>
<accession>A0A5D3WIY9</accession>
<name>A0A5D3WIY9_9BACT</name>
<gene>
    <name evidence="3" type="ORF">EDC39_10730</name>
</gene>
<evidence type="ECO:0000259" key="2">
    <source>
        <dbReference type="Pfam" id="PF11141"/>
    </source>
</evidence>
<feature type="domain" description="DUF2914" evidence="2">
    <location>
        <begin position="64"/>
        <end position="125"/>
    </location>
</feature>
<keyword evidence="1" id="KW-0732">Signal</keyword>
<dbReference type="InterPro" id="IPR022606">
    <property type="entry name" value="DUF2914"/>
</dbReference>